<dbReference type="InterPro" id="IPR012337">
    <property type="entry name" value="RNaseH-like_sf"/>
</dbReference>
<organism evidence="4 5">
    <name type="scientific">Diaporthe australafricana</name>
    <dbReference type="NCBI Taxonomy" id="127596"/>
    <lineage>
        <taxon>Eukaryota</taxon>
        <taxon>Fungi</taxon>
        <taxon>Dikarya</taxon>
        <taxon>Ascomycota</taxon>
        <taxon>Pezizomycotina</taxon>
        <taxon>Sordariomycetes</taxon>
        <taxon>Sordariomycetidae</taxon>
        <taxon>Diaporthales</taxon>
        <taxon>Diaporthaceae</taxon>
        <taxon>Diaporthe</taxon>
    </lineage>
</organism>
<comment type="caution">
    <text evidence="4">The sequence shown here is derived from an EMBL/GenBank/DDBJ whole genome shotgun (WGS) entry which is preliminary data.</text>
</comment>
<evidence type="ECO:0000256" key="1">
    <source>
        <dbReference type="SAM" id="MobiDB-lite"/>
    </source>
</evidence>
<dbReference type="Pfam" id="PF02170">
    <property type="entry name" value="PAZ"/>
    <property type="match status" value="1"/>
</dbReference>
<dbReference type="PROSITE" id="PS50822">
    <property type="entry name" value="PIWI"/>
    <property type="match status" value="1"/>
</dbReference>
<dbReference type="InterPro" id="IPR036085">
    <property type="entry name" value="PAZ_dom_sf"/>
</dbReference>
<evidence type="ECO:0000259" key="3">
    <source>
        <dbReference type="PROSITE" id="PS50822"/>
    </source>
</evidence>
<keyword evidence="5" id="KW-1185">Reference proteome</keyword>
<dbReference type="Pfam" id="PF08699">
    <property type="entry name" value="ArgoL1"/>
    <property type="match status" value="1"/>
</dbReference>
<dbReference type="InterPro" id="IPR003165">
    <property type="entry name" value="Piwi"/>
</dbReference>
<evidence type="ECO:0000259" key="2">
    <source>
        <dbReference type="PROSITE" id="PS50821"/>
    </source>
</evidence>
<evidence type="ECO:0000313" key="4">
    <source>
        <dbReference type="EMBL" id="KAL1874884.1"/>
    </source>
</evidence>
<feature type="domain" description="Piwi" evidence="3">
    <location>
        <begin position="514"/>
        <end position="832"/>
    </location>
</feature>
<evidence type="ECO:0008006" key="6">
    <source>
        <dbReference type="Google" id="ProtNLM"/>
    </source>
</evidence>
<dbReference type="InterPro" id="IPR014811">
    <property type="entry name" value="ArgoL1"/>
</dbReference>
<dbReference type="SMART" id="SM00950">
    <property type="entry name" value="Piwi"/>
    <property type="match status" value="1"/>
</dbReference>
<dbReference type="InterPro" id="IPR032474">
    <property type="entry name" value="Argonaute_N"/>
</dbReference>
<dbReference type="SMART" id="SM01163">
    <property type="entry name" value="DUF1785"/>
    <property type="match status" value="1"/>
</dbReference>
<feature type="region of interest" description="Disordered" evidence="1">
    <location>
        <begin position="1"/>
        <end position="72"/>
    </location>
</feature>
<dbReference type="Pfam" id="PF16486">
    <property type="entry name" value="ArgoN"/>
    <property type="match status" value="1"/>
</dbReference>
<dbReference type="InterPro" id="IPR036397">
    <property type="entry name" value="RNaseH_sf"/>
</dbReference>
<dbReference type="PANTHER" id="PTHR22891">
    <property type="entry name" value="EUKARYOTIC TRANSLATION INITIATION FACTOR 2C"/>
    <property type="match status" value="1"/>
</dbReference>
<gene>
    <name evidence="4" type="ORF">Daus18300_003425</name>
</gene>
<feature type="compositionally biased region" description="Gly residues" evidence="1">
    <location>
        <begin position="10"/>
        <end position="20"/>
    </location>
</feature>
<feature type="domain" description="PAZ" evidence="2">
    <location>
        <begin position="307"/>
        <end position="427"/>
    </location>
</feature>
<dbReference type="CDD" id="cd02846">
    <property type="entry name" value="PAZ_argonaute_like"/>
    <property type="match status" value="1"/>
</dbReference>
<dbReference type="InterPro" id="IPR003100">
    <property type="entry name" value="PAZ_dom"/>
</dbReference>
<dbReference type="Gene3D" id="3.40.50.2300">
    <property type="match status" value="1"/>
</dbReference>
<dbReference type="Gene3D" id="3.30.420.10">
    <property type="entry name" value="Ribonuclease H-like superfamily/Ribonuclease H"/>
    <property type="match status" value="1"/>
</dbReference>
<name>A0ABR3XG15_9PEZI</name>
<accession>A0ABR3XG15</accession>
<proteinExistence type="predicted"/>
<dbReference type="Gene3D" id="2.170.260.10">
    <property type="entry name" value="paz domain"/>
    <property type="match status" value="1"/>
</dbReference>
<dbReference type="SUPFAM" id="SSF101690">
    <property type="entry name" value="PAZ domain"/>
    <property type="match status" value="1"/>
</dbReference>
<dbReference type="EMBL" id="JAWRVE010000021">
    <property type="protein sequence ID" value="KAL1874884.1"/>
    <property type="molecule type" value="Genomic_DNA"/>
</dbReference>
<dbReference type="Pfam" id="PF02171">
    <property type="entry name" value="Piwi"/>
    <property type="match status" value="1"/>
</dbReference>
<reference evidence="4 5" key="1">
    <citation type="journal article" date="2024" name="IMA Fungus">
        <title>IMA Genome - F19 : A genome assembly and annotation guide to empower mycologists, including annotated draft genome sequences of Ceratocystis pirilliformis, Diaporthe australafricana, Fusarium ophioides, Paecilomyces lecythidis, and Sporothrix stenoceras.</title>
        <authorList>
            <person name="Aylward J."/>
            <person name="Wilson A.M."/>
            <person name="Visagie C.M."/>
            <person name="Spraker J."/>
            <person name="Barnes I."/>
            <person name="Buitendag C."/>
            <person name="Ceriani C."/>
            <person name="Del Mar Angel L."/>
            <person name="du Plessis D."/>
            <person name="Fuchs T."/>
            <person name="Gasser K."/>
            <person name="Kramer D."/>
            <person name="Li W."/>
            <person name="Munsamy K."/>
            <person name="Piso A."/>
            <person name="Price J.L."/>
            <person name="Sonnekus B."/>
            <person name="Thomas C."/>
            <person name="van der Nest A."/>
            <person name="van Dijk A."/>
            <person name="van Heerden A."/>
            <person name="van Vuuren N."/>
            <person name="Yilmaz N."/>
            <person name="Duong T.A."/>
            <person name="van der Merwe N.A."/>
            <person name="Wingfield M.J."/>
            <person name="Wingfield B.D."/>
        </authorList>
    </citation>
    <scope>NUCLEOTIDE SEQUENCE [LARGE SCALE GENOMIC DNA]</scope>
    <source>
        <strain evidence="4 5">CMW 18300</strain>
    </source>
</reference>
<dbReference type="SUPFAM" id="SSF53098">
    <property type="entry name" value="Ribonuclease H-like"/>
    <property type="match status" value="1"/>
</dbReference>
<dbReference type="PROSITE" id="PS50821">
    <property type="entry name" value="PAZ"/>
    <property type="match status" value="1"/>
</dbReference>
<protein>
    <recommendedName>
        <fullName evidence="6">Piwi domain-containing protein</fullName>
    </recommendedName>
</protein>
<sequence>MSSHRESQGGSVGSGRGGEGSQKAFGGSQRGQGEPRDGASQSQGATQAPPIEAIQGVFYKHPQQQSPTPDKVEGFEDEYQQALTPNSPSSTVDGFPSRPGFGKRGQIVSIAANYFELLVDPSRVLIQYSVDVQPKAVGGKLARIIELFLQRPELRARSGSVCTDFKSTLMSRFLLDNALSAFNITYQSEFETVPGTNAKVYHVRLKHTKTLPVRDFLEFLTSTNLSTAFDDKNDMIRAFNIFLNHYTKSQENLVTFGNKTFPKNAVGRDLGGGLLAIQGFFSSVRAATGRLLVNVNVCYSAFYRPGPLVDLIRACRLQDVYRLEQFLKGARVKTTHTRIPTIRTIVALASLSDGQGSSQRRPKVLMFGAGPKQVHFWVPPQGRYVSVSEFFLKSHKIELGNEKFPVVNVGSKANPIYLPPEVCVVLAGSRAGLKLDADQTSKMIEVSTQRPAPARNALSIARDGFPMVGLSKQTNPLLDQFHVRVNPNFITTRARLLTKPRVMYGNKSAMKLNLLYVILPVKHTALYNRVKHICDVKLGVRNICSVGNKLVESNGRPQYFGNVGLKFNLKGGVDNQMVEPSHLHFFSQGTTMAVGIDVTHPDPNSSNRAPSIVAMVASTNKKMGQFPATTSVQARRQEKADNLTPMLKWHLSLWKTEGKNAQFPENILIFRDGVSEGQYQMVRDEELPQIRRACEQVYDSAGQKRPRITIVVVTKRHHTRFMPTSADKADSNGNRPAGTVTDRGITETRQWDFWLLAHSAIQGQARPAHYFVVHDEIFRGAPLSQGYTCADTLEDVTQSLHYIFGRCTRSVSYCTPAYYADLACDRARRYLSSLFDPSAHSDSASLISDLDDLDDLDDGQRRARLQELITPHPKVQNTMYYI</sequence>
<evidence type="ECO:0000313" key="5">
    <source>
        <dbReference type="Proteomes" id="UP001583177"/>
    </source>
</evidence>
<dbReference type="Proteomes" id="UP001583177">
    <property type="component" value="Unassembled WGS sequence"/>
</dbReference>